<keyword evidence="3" id="KW-1185">Reference proteome</keyword>
<dbReference type="Proteomes" id="UP000186922">
    <property type="component" value="Unassembled WGS sequence"/>
</dbReference>
<dbReference type="EMBL" id="BDGG01000001">
    <property type="protein sequence ID" value="GAU90008.1"/>
    <property type="molecule type" value="Genomic_DNA"/>
</dbReference>
<feature type="transmembrane region" description="Helical" evidence="1">
    <location>
        <begin position="67"/>
        <end position="88"/>
    </location>
</feature>
<dbReference type="AlphaFoldDB" id="A0A1D1UV08"/>
<keyword evidence="1" id="KW-0472">Membrane</keyword>
<gene>
    <name evidence="2" type="primary">RvY_02490-1</name>
    <name evidence="2" type="synonym">RvY_02490.1</name>
    <name evidence="2" type="ORF">RvY_02490</name>
</gene>
<evidence type="ECO:0000313" key="2">
    <source>
        <dbReference type="EMBL" id="GAU90008.1"/>
    </source>
</evidence>
<evidence type="ECO:0000256" key="1">
    <source>
        <dbReference type="SAM" id="Phobius"/>
    </source>
</evidence>
<keyword evidence="1" id="KW-1133">Transmembrane helix</keyword>
<reference evidence="2 3" key="1">
    <citation type="journal article" date="2016" name="Nat. Commun.">
        <title>Extremotolerant tardigrade genome and improved radiotolerance of human cultured cells by tardigrade-unique protein.</title>
        <authorList>
            <person name="Hashimoto T."/>
            <person name="Horikawa D.D."/>
            <person name="Saito Y."/>
            <person name="Kuwahara H."/>
            <person name="Kozuka-Hata H."/>
            <person name="Shin-I T."/>
            <person name="Minakuchi Y."/>
            <person name="Ohishi K."/>
            <person name="Motoyama A."/>
            <person name="Aizu T."/>
            <person name="Enomoto A."/>
            <person name="Kondo K."/>
            <person name="Tanaka S."/>
            <person name="Hara Y."/>
            <person name="Koshikawa S."/>
            <person name="Sagara H."/>
            <person name="Miura T."/>
            <person name="Yokobori S."/>
            <person name="Miyagawa K."/>
            <person name="Suzuki Y."/>
            <person name="Kubo T."/>
            <person name="Oyama M."/>
            <person name="Kohara Y."/>
            <person name="Fujiyama A."/>
            <person name="Arakawa K."/>
            <person name="Katayama T."/>
            <person name="Toyoda A."/>
            <person name="Kunieda T."/>
        </authorList>
    </citation>
    <scope>NUCLEOTIDE SEQUENCE [LARGE SCALE GENOMIC DNA]</scope>
    <source>
        <strain evidence="2 3">YOKOZUNA-1</strain>
    </source>
</reference>
<feature type="transmembrane region" description="Helical" evidence="1">
    <location>
        <begin position="21"/>
        <end position="47"/>
    </location>
</feature>
<evidence type="ECO:0000313" key="3">
    <source>
        <dbReference type="Proteomes" id="UP000186922"/>
    </source>
</evidence>
<comment type="caution">
    <text evidence="2">The sequence shown here is derived from an EMBL/GenBank/DDBJ whole genome shotgun (WGS) entry which is preliminary data.</text>
</comment>
<organism evidence="2 3">
    <name type="scientific">Ramazzottius varieornatus</name>
    <name type="common">Water bear</name>
    <name type="synonym">Tardigrade</name>
    <dbReference type="NCBI Taxonomy" id="947166"/>
    <lineage>
        <taxon>Eukaryota</taxon>
        <taxon>Metazoa</taxon>
        <taxon>Ecdysozoa</taxon>
        <taxon>Tardigrada</taxon>
        <taxon>Eutardigrada</taxon>
        <taxon>Parachela</taxon>
        <taxon>Hypsibioidea</taxon>
        <taxon>Ramazzottiidae</taxon>
        <taxon>Ramazzottius</taxon>
    </lineage>
</organism>
<keyword evidence="1" id="KW-0812">Transmembrane</keyword>
<accession>A0A1D1UV08</accession>
<sequence length="126" mass="14437">MKCMIVFSEREFCWSLLFLQRWLACYTLLVFSDLLAAITFVVVLVGLSSTRYTKSSCIVVSVSTGNFCSTLLPTHSIFLSFPSLFILLDFCRMLYFRVNLVNVSVCHYSVNINKANHHMENLPFSD</sequence>
<proteinExistence type="predicted"/>
<protein>
    <submittedName>
        <fullName evidence="2">Uncharacterized protein</fullName>
    </submittedName>
</protein>
<name>A0A1D1UV08_RAMVA</name>